<dbReference type="InterPro" id="IPR046810">
    <property type="entry name" value="ERM_helical"/>
</dbReference>
<dbReference type="InterPro" id="IPR018980">
    <property type="entry name" value="FERM_PH-like_C"/>
</dbReference>
<dbReference type="SUPFAM" id="SSF50729">
    <property type="entry name" value="PH domain-like"/>
    <property type="match status" value="1"/>
</dbReference>
<dbReference type="InterPro" id="IPR019747">
    <property type="entry name" value="FERM_CS"/>
</dbReference>
<dbReference type="InterPro" id="IPR029071">
    <property type="entry name" value="Ubiquitin-like_domsf"/>
</dbReference>
<dbReference type="PRINTS" id="PR00935">
    <property type="entry name" value="BAND41"/>
</dbReference>
<dbReference type="GeneID" id="116294748"/>
<dbReference type="InterPro" id="IPR018979">
    <property type="entry name" value="FERM_N"/>
</dbReference>
<dbReference type="SMART" id="SM00295">
    <property type="entry name" value="B41"/>
    <property type="match status" value="1"/>
</dbReference>
<evidence type="ECO:0000256" key="4">
    <source>
        <dbReference type="SAM" id="Coils"/>
    </source>
</evidence>
<keyword evidence="3" id="KW-0472">Membrane</keyword>
<dbReference type="FunFam" id="3.10.20.90:FF:000013">
    <property type="entry name" value="radixin isoform X1"/>
    <property type="match status" value="1"/>
</dbReference>
<dbReference type="PIRSF" id="PIRSF002305">
    <property type="entry name" value="ERM"/>
    <property type="match status" value="1"/>
</dbReference>
<dbReference type="FunFam" id="1.20.80.10:FF:000002">
    <property type="entry name" value="radixin isoform X1"/>
    <property type="match status" value="1"/>
</dbReference>
<feature type="domain" description="FERM" evidence="5">
    <location>
        <begin position="5"/>
        <end position="295"/>
    </location>
</feature>
<dbReference type="SUPFAM" id="SSF48678">
    <property type="entry name" value="Moesin tail domain"/>
    <property type="match status" value="1"/>
</dbReference>
<dbReference type="Gene3D" id="1.20.5.450">
    <property type="match status" value="1"/>
</dbReference>
<dbReference type="SUPFAM" id="SSF54236">
    <property type="entry name" value="Ubiquitin-like"/>
    <property type="match status" value="1"/>
</dbReference>
<proteinExistence type="predicted"/>
<keyword evidence="2" id="KW-1003">Cell membrane</keyword>
<dbReference type="OrthoDB" id="6018897at2759"/>
<dbReference type="InterPro" id="IPR035963">
    <property type="entry name" value="FERM_2"/>
</dbReference>
<dbReference type="InterPro" id="IPR019749">
    <property type="entry name" value="Band_41_domain"/>
</dbReference>
<accession>A0A6P8I077</accession>
<dbReference type="InterPro" id="IPR000299">
    <property type="entry name" value="FERM_domain"/>
</dbReference>
<dbReference type="InterPro" id="IPR000798">
    <property type="entry name" value="Ez/rad/moesin-like"/>
</dbReference>
<dbReference type="InterPro" id="IPR008954">
    <property type="entry name" value="Moesin_tail_sf"/>
</dbReference>
<keyword evidence="4" id="KW-0175">Coiled coil</keyword>
<evidence type="ECO:0000259" key="5">
    <source>
        <dbReference type="PROSITE" id="PS50057"/>
    </source>
</evidence>
<dbReference type="PROSITE" id="PS00660">
    <property type="entry name" value="FERM_1"/>
    <property type="match status" value="1"/>
</dbReference>
<dbReference type="KEGG" id="aten:116294748"/>
<dbReference type="Gene3D" id="3.10.20.90">
    <property type="entry name" value="Phosphatidylinositol 3-kinase Catalytic Subunit, Chain A, domain 1"/>
    <property type="match status" value="1"/>
</dbReference>
<keyword evidence="6" id="KW-1185">Reference proteome</keyword>
<dbReference type="FunCoup" id="A0A6P8I077">
    <property type="interactions" value="1172"/>
</dbReference>
<dbReference type="Pfam" id="PF09380">
    <property type="entry name" value="FERM_C"/>
    <property type="match status" value="1"/>
</dbReference>
<dbReference type="CDD" id="cd17097">
    <property type="entry name" value="FERM_F1_ERM_like"/>
    <property type="match status" value="1"/>
</dbReference>
<organism evidence="6 7">
    <name type="scientific">Actinia tenebrosa</name>
    <name type="common">Australian red waratah sea anemone</name>
    <dbReference type="NCBI Taxonomy" id="6105"/>
    <lineage>
        <taxon>Eukaryota</taxon>
        <taxon>Metazoa</taxon>
        <taxon>Cnidaria</taxon>
        <taxon>Anthozoa</taxon>
        <taxon>Hexacorallia</taxon>
        <taxon>Actiniaria</taxon>
        <taxon>Actiniidae</taxon>
        <taxon>Actinia</taxon>
    </lineage>
</organism>
<dbReference type="GO" id="GO:0003779">
    <property type="term" value="F:actin binding"/>
    <property type="evidence" value="ECO:0007669"/>
    <property type="project" value="InterPro"/>
</dbReference>
<dbReference type="InParanoid" id="A0A6P8I077"/>
<evidence type="ECO:0000313" key="7">
    <source>
        <dbReference type="RefSeq" id="XP_031558262.1"/>
    </source>
</evidence>
<dbReference type="InterPro" id="IPR041789">
    <property type="entry name" value="ERM_FERM_C"/>
</dbReference>
<dbReference type="PANTHER" id="PTHR23281">
    <property type="entry name" value="MERLIN/MOESIN/EZRIN/RADIXIN"/>
    <property type="match status" value="1"/>
</dbReference>
<dbReference type="CDD" id="cd13194">
    <property type="entry name" value="FERM_C_ERM"/>
    <property type="match status" value="1"/>
</dbReference>
<evidence type="ECO:0000256" key="1">
    <source>
        <dbReference type="ARBA" id="ARBA00004202"/>
    </source>
</evidence>
<feature type="coiled-coil region" evidence="4">
    <location>
        <begin position="307"/>
        <end position="406"/>
    </location>
</feature>
<evidence type="ECO:0000256" key="2">
    <source>
        <dbReference type="ARBA" id="ARBA00022475"/>
    </source>
</evidence>
<name>A0A6P8I077_ACTTE</name>
<gene>
    <name evidence="7" type="primary">LOC116294748</name>
</gene>
<dbReference type="PROSITE" id="PS50057">
    <property type="entry name" value="FERM_3"/>
    <property type="match status" value="1"/>
</dbReference>
<protein>
    <submittedName>
        <fullName evidence="7">Merlin-like isoform X1</fullName>
    </submittedName>
</protein>
<dbReference type="SMART" id="SM01196">
    <property type="entry name" value="FERM_C"/>
    <property type="match status" value="1"/>
</dbReference>
<dbReference type="Pfam" id="PF00373">
    <property type="entry name" value="FERM_M"/>
    <property type="match status" value="1"/>
</dbReference>
<dbReference type="InterPro" id="IPR011174">
    <property type="entry name" value="ERM"/>
</dbReference>
<dbReference type="Proteomes" id="UP000515163">
    <property type="component" value="Unplaced"/>
</dbReference>
<evidence type="ECO:0000313" key="6">
    <source>
        <dbReference type="Proteomes" id="UP000515163"/>
    </source>
</evidence>
<dbReference type="Gene3D" id="1.20.80.10">
    <property type="match status" value="1"/>
</dbReference>
<dbReference type="Gene3D" id="2.30.29.30">
    <property type="entry name" value="Pleckstrin-homology domain (PH domain)/Phosphotyrosine-binding domain (PTB)"/>
    <property type="match status" value="1"/>
</dbReference>
<dbReference type="SUPFAM" id="SSF47031">
    <property type="entry name" value="Second domain of FERM"/>
    <property type="match status" value="1"/>
</dbReference>
<dbReference type="Pfam" id="PF00769">
    <property type="entry name" value="ERM_C"/>
    <property type="match status" value="1"/>
</dbReference>
<dbReference type="Pfam" id="PF20492">
    <property type="entry name" value="ERM_helical"/>
    <property type="match status" value="1"/>
</dbReference>
<dbReference type="InterPro" id="IPR011259">
    <property type="entry name" value="ERM_C_dom"/>
</dbReference>
<dbReference type="Pfam" id="PF09379">
    <property type="entry name" value="FERM_N"/>
    <property type="match status" value="1"/>
</dbReference>
<evidence type="ECO:0000256" key="3">
    <source>
        <dbReference type="ARBA" id="ARBA00023136"/>
    </source>
</evidence>
<dbReference type="GO" id="GO:0005886">
    <property type="term" value="C:plasma membrane"/>
    <property type="evidence" value="ECO:0007669"/>
    <property type="project" value="UniProtKB-SubCell"/>
</dbReference>
<dbReference type="RefSeq" id="XP_031558262.1">
    <property type="nucleotide sequence ID" value="XM_031702402.1"/>
</dbReference>
<dbReference type="InterPro" id="IPR011993">
    <property type="entry name" value="PH-like_dom_sf"/>
</dbReference>
<dbReference type="InterPro" id="IPR019748">
    <property type="entry name" value="FERM_central"/>
</dbReference>
<sequence length="559" mass="65236">MPKSFNVKISTMDAELEFPIERQTKGSDLFDLVVRTLGIRETWYFGLEYKDSKGILSWLQLNKKVRSHNVESNNPMVFHLRVKFYPEDVAEELVQEITKHLFFLQVKEAILKMDIFCPPEASVLLASYAVQAKYGDYEKDIHRPGFLKNEHLLPQRVLDQYQMTPDMWEERITSWYGEHKGLTRDEAEVEYLKLAQDLEMYGVRYFEIKNQKGTPLCLGIDAHGLNVYEKDHKLNPKISFPWNETKHISFHDKRFEIKCVDKKSPDFVFKTDNLSTSTVILELCIGNHELYKRRRKPDTMEIQQMKALAKEEKLRRQIERNKLLKERQAREEAVKQKEELEKKLLEYQEDAKKTREALMQAEEMAELLAEKARVAEEEAALLQMKATDAEEELQKLRATAMKTVDDKMAMQRKAKETEKLMGHVVQESETRAREAAVRRLLEMSTSATTLPTSNAASWRTDSFQSKSVGQLVSDGEMSSAYGEYEQERYDFITRNKSAQLQLQPGDLRTELEELKPSDRHYLWDSIHNEQSRGADNKYSTLQKISSGTSKARIEFFEEL</sequence>
<dbReference type="InterPro" id="IPR014352">
    <property type="entry name" value="FERM/acyl-CoA-bd_prot_sf"/>
</dbReference>
<dbReference type="AlphaFoldDB" id="A0A6P8I077"/>
<reference evidence="7" key="1">
    <citation type="submission" date="2025-08" db="UniProtKB">
        <authorList>
            <consortium name="RefSeq"/>
        </authorList>
    </citation>
    <scope>IDENTIFICATION</scope>
    <source>
        <tissue evidence="7">Tentacle</tissue>
    </source>
</reference>
<dbReference type="PRINTS" id="PR00661">
    <property type="entry name" value="ERMFAMILY"/>
</dbReference>
<comment type="subcellular location">
    <subcellularLocation>
        <location evidence="1">Cell membrane</location>
        <topology evidence="1">Peripheral membrane protein</topology>
    </subcellularLocation>
</comment>
<dbReference type="Gene3D" id="6.10.360.10">
    <property type="match status" value="1"/>
</dbReference>
<dbReference type="CDD" id="cd14473">
    <property type="entry name" value="FERM_B-lobe"/>
    <property type="match status" value="1"/>
</dbReference>